<dbReference type="InterPro" id="IPR036271">
    <property type="entry name" value="Tet_transcr_reg_TetR-rel_C_sf"/>
</dbReference>
<dbReference type="Pfam" id="PF02909">
    <property type="entry name" value="TetR_C_1"/>
    <property type="match status" value="1"/>
</dbReference>
<dbReference type="Pfam" id="PF00440">
    <property type="entry name" value="TetR_N"/>
    <property type="match status" value="1"/>
</dbReference>
<organism evidence="6 7">
    <name type="scientific">Antrihabitans stalactiti</name>
    <dbReference type="NCBI Taxonomy" id="2584121"/>
    <lineage>
        <taxon>Bacteria</taxon>
        <taxon>Bacillati</taxon>
        <taxon>Actinomycetota</taxon>
        <taxon>Actinomycetes</taxon>
        <taxon>Mycobacteriales</taxon>
        <taxon>Nocardiaceae</taxon>
        <taxon>Antrihabitans</taxon>
    </lineage>
</organism>
<dbReference type="InterPro" id="IPR001647">
    <property type="entry name" value="HTH_TetR"/>
</dbReference>
<keyword evidence="1" id="KW-0805">Transcription regulation</keyword>
<dbReference type="PANTHER" id="PTHR30055">
    <property type="entry name" value="HTH-TYPE TRANSCRIPTIONAL REGULATOR RUTR"/>
    <property type="match status" value="1"/>
</dbReference>
<dbReference type="InterPro" id="IPR050109">
    <property type="entry name" value="HTH-type_TetR-like_transc_reg"/>
</dbReference>
<dbReference type="PANTHER" id="PTHR30055:SF151">
    <property type="entry name" value="TRANSCRIPTIONAL REGULATORY PROTEIN"/>
    <property type="match status" value="1"/>
</dbReference>
<reference evidence="6 7" key="1">
    <citation type="submission" date="2019-05" db="EMBL/GenBank/DDBJ databases">
        <authorList>
            <person name="Lee S.D."/>
        </authorList>
    </citation>
    <scope>NUCLEOTIDE SEQUENCE [LARGE SCALE GENOMIC DNA]</scope>
    <source>
        <strain evidence="6 7">YC2-7</strain>
    </source>
</reference>
<dbReference type="InterPro" id="IPR004111">
    <property type="entry name" value="Repressor_TetR_C"/>
</dbReference>
<dbReference type="SUPFAM" id="SSF48498">
    <property type="entry name" value="Tetracyclin repressor-like, C-terminal domain"/>
    <property type="match status" value="1"/>
</dbReference>
<dbReference type="GO" id="GO:0045892">
    <property type="term" value="P:negative regulation of DNA-templated transcription"/>
    <property type="evidence" value="ECO:0007669"/>
    <property type="project" value="InterPro"/>
</dbReference>
<protein>
    <submittedName>
        <fullName evidence="6">TetR/AcrR family transcriptional regulator</fullName>
    </submittedName>
</protein>
<dbReference type="SUPFAM" id="SSF46689">
    <property type="entry name" value="Homeodomain-like"/>
    <property type="match status" value="1"/>
</dbReference>
<evidence type="ECO:0000313" key="7">
    <source>
        <dbReference type="Proteomes" id="UP000535543"/>
    </source>
</evidence>
<dbReference type="PROSITE" id="PS50977">
    <property type="entry name" value="HTH_TETR_2"/>
    <property type="match status" value="1"/>
</dbReference>
<feature type="domain" description="HTH tetR-type" evidence="5">
    <location>
        <begin position="29"/>
        <end position="89"/>
    </location>
</feature>
<dbReference type="GO" id="GO:0000976">
    <property type="term" value="F:transcription cis-regulatory region binding"/>
    <property type="evidence" value="ECO:0007669"/>
    <property type="project" value="TreeGrafter"/>
</dbReference>
<evidence type="ECO:0000313" key="6">
    <source>
        <dbReference type="EMBL" id="NMN94426.1"/>
    </source>
</evidence>
<dbReference type="Gene3D" id="1.10.10.60">
    <property type="entry name" value="Homeodomain-like"/>
    <property type="match status" value="1"/>
</dbReference>
<evidence type="ECO:0000256" key="1">
    <source>
        <dbReference type="ARBA" id="ARBA00023015"/>
    </source>
</evidence>
<keyword evidence="3" id="KW-0804">Transcription</keyword>
<dbReference type="RefSeq" id="WP_169585079.1">
    <property type="nucleotide sequence ID" value="NZ_VCQU01000001.1"/>
</dbReference>
<dbReference type="InterPro" id="IPR009057">
    <property type="entry name" value="Homeodomain-like_sf"/>
</dbReference>
<accession>A0A848K9V3</accession>
<reference evidence="6 7" key="2">
    <citation type="submission" date="2020-06" db="EMBL/GenBank/DDBJ databases">
        <title>Antribacter stalactiti gen. nov., sp. nov., a new member of the family Nacardiaceae isolated from a cave.</title>
        <authorList>
            <person name="Kim I.S."/>
        </authorList>
    </citation>
    <scope>NUCLEOTIDE SEQUENCE [LARGE SCALE GENOMIC DNA]</scope>
    <source>
        <strain evidence="6 7">YC2-7</strain>
    </source>
</reference>
<evidence type="ECO:0000256" key="2">
    <source>
        <dbReference type="ARBA" id="ARBA00023125"/>
    </source>
</evidence>
<dbReference type="EMBL" id="VCQU01000001">
    <property type="protein sequence ID" value="NMN94426.1"/>
    <property type="molecule type" value="Genomic_DNA"/>
</dbReference>
<keyword evidence="2 4" id="KW-0238">DNA-binding</keyword>
<dbReference type="Proteomes" id="UP000535543">
    <property type="component" value="Unassembled WGS sequence"/>
</dbReference>
<comment type="caution">
    <text evidence="6">The sequence shown here is derived from an EMBL/GenBank/DDBJ whole genome shotgun (WGS) entry which is preliminary data.</text>
</comment>
<gene>
    <name evidence="6" type="ORF">FGL95_05160</name>
</gene>
<dbReference type="AlphaFoldDB" id="A0A848K9V3"/>
<proteinExistence type="predicted"/>
<dbReference type="GO" id="GO:0003700">
    <property type="term" value="F:DNA-binding transcription factor activity"/>
    <property type="evidence" value="ECO:0007669"/>
    <property type="project" value="TreeGrafter"/>
</dbReference>
<name>A0A848K9V3_9NOCA</name>
<feature type="DNA-binding region" description="H-T-H motif" evidence="4">
    <location>
        <begin position="52"/>
        <end position="71"/>
    </location>
</feature>
<evidence type="ECO:0000256" key="4">
    <source>
        <dbReference type="PROSITE-ProRule" id="PRU00335"/>
    </source>
</evidence>
<evidence type="ECO:0000256" key="3">
    <source>
        <dbReference type="ARBA" id="ARBA00023163"/>
    </source>
</evidence>
<sequence>MAAKGEVPIDPARSLSLLWGTHGKVGRSGLTVDAIVDAAIDIADRDGVDAVSMRRIAEQLGVGAMSLYTHVPGKSDLIDLMTDRVVGELYDDVDEPSRVHGGWRGALTYIAERNWELYQRHSWLPHLDHHRPVLGPNTTGNYEAELRPLDGLGLTDVEMDSALSLVLTHVAGTAKALTTVKQTTAESGMTDAQWWSVTGPILAELVDPERYPVSSRVGTATGVEFDAPSSPAHAMQFGLDRILDGIGVLIDQRRSS</sequence>
<evidence type="ECO:0000259" key="5">
    <source>
        <dbReference type="PROSITE" id="PS50977"/>
    </source>
</evidence>
<dbReference type="Gene3D" id="1.10.357.10">
    <property type="entry name" value="Tetracycline Repressor, domain 2"/>
    <property type="match status" value="1"/>
</dbReference>
<keyword evidence="7" id="KW-1185">Reference proteome</keyword>